<dbReference type="AlphaFoldDB" id="A0A9P5YM03"/>
<feature type="compositionally biased region" description="Basic residues" evidence="1">
    <location>
        <begin position="279"/>
        <end position="292"/>
    </location>
</feature>
<feature type="region of interest" description="Disordered" evidence="1">
    <location>
        <begin position="112"/>
        <end position="163"/>
    </location>
</feature>
<evidence type="ECO:0000256" key="1">
    <source>
        <dbReference type="SAM" id="MobiDB-lite"/>
    </source>
</evidence>
<dbReference type="EMBL" id="MU155624">
    <property type="protein sequence ID" value="KAF9471769.1"/>
    <property type="molecule type" value="Genomic_DNA"/>
</dbReference>
<evidence type="ECO:0000313" key="2">
    <source>
        <dbReference type="EMBL" id="KAF9471769.1"/>
    </source>
</evidence>
<feature type="compositionally biased region" description="Low complexity" evidence="1">
    <location>
        <begin position="140"/>
        <end position="163"/>
    </location>
</feature>
<feature type="compositionally biased region" description="Low complexity" evidence="1">
    <location>
        <begin position="458"/>
        <end position="474"/>
    </location>
</feature>
<reference evidence="2" key="1">
    <citation type="submission" date="2020-11" db="EMBL/GenBank/DDBJ databases">
        <authorList>
            <consortium name="DOE Joint Genome Institute"/>
            <person name="Ahrendt S."/>
            <person name="Riley R."/>
            <person name="Andreopoulos W."/>
            <person name="Labutti K."/>
            <person name="Pangilinan J."/>
            <person name="Ruiz-Duenas F.J."/>
            <person name="Barrasa J.M."/>
            <person name="Sanchez-Garcia M."/>
            <person name="Camarero S."/>
            <person name="Miyauchi S."/>
            <person name="Serrano A."/>
            <person name="Linde D."/>
            <person name="Babiker R."/>
            <person name="Drula E."/>
            <person name="Ayuso-Fernandez I."/>
            <person name="Pacheco R."/>
            <person name="Padilla G."/>
            <person name="Ferreira P."/>
            <person name="Barriuso J."/>
            <person name="Kellner H."/>
            <person name="Castanera R."/>
            <person name="Alfaro M."/>
            <person name="Ramirez L."/>
            <person name="Pisabarro A.G."/>
            <person name="Kuo A."/>
            <person name="Tritt A."/>
            <person name="Lipzen A."/>
            <person name="He G."/>
            <person name="Yan M."/>
            <person name="Ng V."/>
            <person name="Cullen D."/>
            <person name="Martin F."/>
            <person name="Rosso M.-N."/>
            <person name="Henrissat B."/>
            <person name="Hibbett D."/>
            <person name="Martinez A.T."/>
            <person name="Grigoriev I.V."/>
        </authorList>
    </citation>
    <scope>NUCLEOTIDE SEQUENCE</scope>
    <source>
        <strain evidence="2">CIRM-BRFM 674</strain>
    </source>
</reference>
<feature type="region of interest" description="Disordered" evidence="1">
    <location>
        <begin position="457"/>
        <end position="503"/>
    </location>
</feature>
<feature type="region of interest" description="Disordered" evidence="1">
    <location>
        <begin position="236"/>
        <end position="297"/>
    </location>
</feature>
<gene>
    <name evidence="2" type="ORF">BDN70DRAFT_938692</name>
</gene>
<comment type="caution">
    <text evidence="2">The sequence shown here is derived from an EMBL/GenBank/DDBJ whole genome shotgun (WGS) entry which is preliminary data.</text>
</comment>
<proteinExistence type="predicted"/>
<organism evidence="2 3">
    <name type="scientific">Pholiota conissans</name>
    <dbReference type="NCBI Taxonomy" id="109636"/>
    <lineage>
        <taxon>Eukaryota</taxon>
        <taxon>Fungi</taxon>
        <taxon>Dikarya</taxon>
        <taxon>Basidiomycota</taxon>
        <taxon>Agaricomycotina</taxon>
        <taxon>Agaricomycetes</taxon>
        <taxon>Agaricomycetidae</taxon>
        <taxon>Agaricales</taxon>
        <taxon>Agaricineae</taxon>
        <taxon>Strophariaceae</taxon>
        <taxon>Pholiota</taxon>
    </lineage>
</organism>
<accession>A0A9P5YM03</accession>
<dbReference type="Proteomes" id="UP000807469">
    <property type="component" value="Unassembled WGS sequence"/>
</dbReference>
<name>A0A9P5YM03_9AGAR</name>
<keyword evidence="3" id="KW-1185">Reference proteome</keyword>
<evidence type="ECO:0000313" key="3">
    <source>
        <dbReference type="Proteomes" id="UP000807469"/>
    </source>
</evidence>
<sequence length="503" mass="56261">MAIDLTSSPFTAPDSCDNFAYGVLPSLTKKLFNELCSRLRYTISELEAFIATGDISIDGDDDTQHADPECYDTKDSEGNADNFIDDLTCISDTSGESLLSSDEESMFNMLLRDSPSPSPPITPIEDEYSPSESVTDHMRASLSTTSRLSPPSAAATHSSSLSTTEEEYNLLVRQFPEMFFMIDLSPVMTVQISRDSDTQNLEQEYHRCFRNKFRVHTTHGDSSTHSVHDCEYCIQDPSLPPSRTPSRVETEQHFKRRPTQGSRSEEVGKGLRIPVSSKQAKKHQHERRPRSSCKREFESSLLEKDESVLPFLKTFHTSRLPSPIMGTCPNKRIDDPRPCVFYPIYLAESPSSALYNGQSYGGYQPIQKLASVNQLPRSSYSSVRERDASSSFNPGFETLDRGVSTSKTSEDTRCAFLDIHNINNPSTSWNSNIPGYVSSPRSIPCRASSYISPQYAFPPLQQSPSQPLSLTPTSGLNKRKRSLATDNSEQGMSDGRRMRQKRI</sequence>
<protein>
    <submittedName>
        <fullName evidence="2">Uncharacterized protein</fullName>
    </submittedName>
</protein>